<dbReference type="VEuPathDB" id="FungiDB:BCV72DRAFT_327789"/>
<proteinExistence type="predicted"/>
<gene>
    <name evidence="1" type="ORF">BCV71DRAFT_231351</name>
</gene>
<evidence type="ECO:0000313" key="1">
    <source>
        <dbReference type="EMBL" id="ORE22483.1"/>
    </source>
</evidence>
<name>A0A1X0SE15_RHIZD</name>
<dbReference type="EMBL" id="KV921266">
    <property type="protein sequence ID" value="ORE22483.1"/>
    <property type="molecule type" value="Genomic_DNA"/>
</dbReference>
<reference evidence="1 2" key="1">
    <citation type="journal article" date="2016" name="Proc. Natl. Acad. Sci. U.S.A.">
        <title>Lipid metabolic changes in an early divergent fungus govern the establishment of a mutualistic symbiosis with endobacteria.</title>
        <authorList>
            <person name="Lastovetsky O.A."/>
            <person name="Gaspar M.L."/>
            <person name="Mondo S.J."/>
            <person name="LaButti K.M."/>
            <person name="Sandor L."/>
            <person name="Grigoriev I.V."/>
            <person name="Henry S.A."/>
            <person name="Pawlowska T.E."/>
        </authorList>
    </citation>
    <scope>NUCLEOTIDE SEQUENCE [LARGE SCALE GENOMIC DNA]</scope>
    <source>
        <strain evidence="1 2">ATCC 11559</strain>
    </source>
</reference>
<organism evidence="1 2">
    <name type="scientific">Rhizopus microsporus</name>
    <dbReference type="NCBI Taxonomy" id="58291"/>
    <lineage>
        <taxon>Eukaryota</taxon>
        <taxon>Fungi</taxon>
        <taxon>Fungi incertae sedis</taxon>
        <taxon>Mucoromycota</taxon>
        <taxon>Mucoromycotina</taxon>
        <taxon>Mucoromycetes</taxon>
        <taxon>Mucorales</taxon>
        <taxon>Mucorineae</taxon>
        <taxon>Rhizopodaceae</taxon>
        <taxon>Rhizopus</taxon>
    </lineage>
</organism>
<sequence>MVKTAAVSTRNIILLKCGKRAQKQHLYVFFDLALPNSSNSRGPGKSLWEDNAIKIQMASTFGLIFLQAFVTGKTTDTVASGAQLESNEQACTMDRNLLDAKPLKRKQARFKKCRLVCSKWHAFIGKRMFEEIHLGSTWLENFMQLNEELGQNKVTSVGGFVETMRLFGTENMTFDAFTRFVNCFPNAKRLMLCSTAFKDNPVPKYLFEIDDSKTECMIGAEMELYYKYKHSIKEIIISSHIKDLQFLKSFPMLEGLSLQSLLDLTTTQDFMFIFDTCHYLSDFSAWFELEEDINFSPAQGFYPYLTRLTVQMTKSHIPKKMIDYITKRFVNLSDISLNICLEY</sequence>
<evidence type="ECO:0000313" key="2">
    <source>
        <dbReference type="Proteomes" id="UP000242381"/>
    </source>
</evidence>
<dbReference type="Proteomes" id="UP000242381">
    <property type="component" value="Unassembled WGS sequence"/>
</dbReference>
<accession>A0A1X0SE15</accession>
<protein>
    <submittedName>
        <fullName evidence="1">Uncharacterized protein</fullName>
    </submittedName>
</protein>
<dbReference type="AlphaFoldDB" id="A0A1X0SE15"/>